<name>A0A5B8CED1_SPHSA</name>
<evidence type="ECO:0000259" key="1">
    <source>
        <dbReference type="Pfam" id="PF10074"/>
    </source>
</evidence>
<dbReference type="EMBL" id="CP041016">
    <property type="protein sequence ID" value="QDC37235.1"/>
    <property type="molecule type" value="Genomic_DNA"/>
</dbReference>
<dbReference type="InterPro" id="IPR018754">
    <property type="entry name" value="RovC-like_DNA-bd"/>
</dbReference>
<dbReference type="AlphaFoldDB" id="A0A5B8CED1"/>
<dbReference type="RefSeq" id="WP_140042035.1">
    <property type="nucleotide sequence ID" value="NZ_CP041016.1"/>
</dbReference>
<dbReference type="Proteomes" id="UP000311469">
    <property type="component" value="Chromosome cSF1"/>
</dbReference>
<gene>
    <name evidence="3" type="ORF">FIL70_08395</name>
</gene>
<dbReference type="Pfam" id="PF20109">
    <property type="entry name" value="Trans_reg_dom"/>
    <property type="match status" value="1"/>
</dbReference>
<accession>A0A5B8CED1</accession>
<dbReference type="InterPro" id="IPR045465">
    <property type="entry name" value="Trans_reg_dom"/>
</dbReference>
<proteinExistence type="predicted"/>
<reference evidence="3 4" key="1">
    <citation type="submission" date="2019-06" db="EMBL/GenBank/DDBJ databases">
        <title>Genome organization and adaptive potential of archetypical organophosphate degarding Sphingobium fuliginis ATCC 27551.</title>
        <authorList>
            <person name="Sarwar A."/>
            <person name="Parthasarathy S."/>
            <person name="Singh C."/>
            <person name="Siddavattam D."/>
        </authorList>
    </citation>
    <scope>NUCLEOTIDE SEQUENCE [LARGE SCALE GENOMIC DNA]</scope>
    <source>
        <strain evidence="3 4">ATCC 27551</strain>
    </source>
</reference>
<protein>
    <submittedName>
        <fullName evidence="3">DUF2285 domain-containing protein</fullName>
    </submittedName>
</protein>
<evidence type="ECO:0000259" key="2">
    <source>
        <dbReference type="Pfam" id="PF20109"/>
    </source>
</evidence>
<organism evidence="3 4">
    <name type="scientific">Sphingobium fuliginis ATCC 27551</name>
    <dbReference type="NCBI Taxonomy" id="1208342"/>
    <lineage>
        <taxon>Bacteria</taxon>
        <taxon>Pseudomonadati</taxon>
        <taxon>Pseudomonadota</taxon>
        <taxon>Alphaproteobacteria</taxon>
        <taxon>Sphingomonadales</taxon>
        <taxon>Sphingomonadaceae</taxon>
        <taxon>Sphingobium</taxon>
    </lineage>
</organism>
<evidence type="ECO:0000313" key="4">
    <source>
        <dbReference type="Proteomes" id="UP000311469"/>
    </source>
</evidence>
<dbReference type="KEGG" id="sufl:FIL70_08395"/>
<sequence length="257" mass="28744">MAADWRRAEHYAGLERCGRHAFAWEWLRRSAAYCDACRAAQGGAGYNDARRFGLHGFEPADRPTPAARPIWRADTDGAVLTARVADRLDSADDRFDLSRLRALATCQHGDDGEHWLFSDGWRQVRLDLTAGSLIGGPVRLDYQLSGLASALPHAIALTRLIALSRTGRLNATLFPRERRARRWILALRAHDALAAGASQRDIAETLLGLDRRDNWRVAAPGYRRKAQRLVETVRWMATKDAGFWLRCGFNPTRDGSA</sequence>
<feature type="domain" description="T6SS Transcription factor RovC-like DNA binding" evidence="1">
    <location>
        <begin position="156"/>
        <end position="237"/>
    </location>
</feature>
<dbReference type="Pfam" id="PF10074">
    <property type="entry name" value="RovC_DNA-bd"/>
    <property type="match status" value="1"/>
</dbReference>
<evidence type="ECO:0000313" key="3">
    <source>
        <dbReference type="EMBL" id="QDC37235.1"/>
    </source>
</evidence>
<feature type="domain" description="Transcriptional regulator-like" evidence="2">
    <location>
        <begin position="4"/>
        <end position="47"/>
    </location>
</feature>